<comment type="caution">
    <text evidence="6">The sequence shown here is derived from an EMBL/GenBank/DDBJ whole genome shotgun (WGS) entry which is preliminary data.</text>
</comment>
<dbReference type="Gene3D" id="1.20.120.550">
    <property type="entry name" value="Membrane associated eicosanoid/glutathione metabolism-like domain"/>
    <property type="match status" value="1"/>
</dbReference>
<evidence type="ECO:0000256" key="1">
    <source>
        <dbReference type="ARBA" id="ARBA00004141"/>
    </source>
</evidence>
<evidence type="ECO:0000313" key="7">
    <source>
        <dbReference type="Proteomes" id="UP000770015"/>
    </source>
</evidence>
<dbReference type="GO" id="GO:0016020">
    <property type="term" value="C:membrane"/>
    <property type="evidence" value="ECO:0007669"/>
    <property type="project" value="UniProtKB-SubCell"/>
</dbReference>
<dbReference type="Pfam" id="PF01124">
    <property type="entry name" value="MAPEG"/>
    <property type="match status" value="1"/>
</dbReference>
<dbReference type="GO" id="GO:0005635">
    <property type="term" value="C:nuclear envelope"/>
    <property type="evidence" value="ECO:0007669"/>
    <property type="project" value="TreeGrafter"/>
</dbReference>
<evidence type="ECO:0000256" key="2">
    <source>
        <dbReference type="ARBA" id="ARBA00022692"/>
    </source>
</evidence>
<dbReference type="SUPFAM" id="SSF161084">
    <property type="entry name" value="MAPEG domain-like"/>
    <property type="match status" value="1"/>
</dbReference>
<dbReference type="InterPro" id="IPR001129">
    <property type="entry name" value="Membr-assoc_MAPEG"/>
</dbReference>
<name>A0A9P8V326_9PEZI</name>
<dbReference type="GO" id="GO:0005783">
    <property type="term" value="C:endoplasmic reticulum"/>
    <property type="evidence" value="ECO:0007669"/>
    <property type="project" value="TreeGrafter"/>
</dbReference>
<keyword evidence="4 5" id="KW-0472">Membrane</keyword>
<evidence type="ECO:0000313" key="6">
    <source>
        <dbReference type="EMBL" id="KAH6669101.1"/>
    </source>
</evidence>
<gene>
    <name evidence="6" type="ORF">F5X68DRAFT_51285</name>
</gene>
<proteinExistence type="predicted"/>
<dbReference type="OrthoDB" id="410651at2759"/>
<dbReference type="Proteomes" id="UP000770015">
    <property type="component" value="Unassembled WGS sequence"/>
</dbReference>
<dbReference type="GO" id="GO:0004364">
    <property type="term" value="F:glutathione transferase activity"/>
    <property type="evidence" value="ECO:0007669"/>
    <property type="project" value="TreeGrafter"/>
</dbReference>
<evidence type="ECO:0000256" key="5">
    <source>
        <dbReference type="SAM" id="Phobius"/>
    </source>
</evidence>
<dbReference type="AlphaFoldDB" id="A0A9P8V326"/>
<evidence type="ECO:0000256" key="4">
    <source>
        <dbReference type="ARBA" id="ARBA00023136"/>
    </source>
</evidence>
<sequence>MALTLTLPSEYGYVLLVATSSFFVNTLHTIVTSKHRKLSGLKYPIAYASNDLAEKDPKAYKFNCAQRAHNNFTENQISFLGALLISGLRYPVPAAGLGAAWVAGRVFYVLGYTSDNGPKGRVASVHLSDDLVLATIDTQLTVMRRGGIVGSLTDFVLKLTALYTSLGFAMGW</sequence>
<reference evidence="6" key="1">
    <citation type="journal article" date="2021" name="Nat. Commun.">
        <title>Genetic determinants of endophytism in the Arabidopsis root mycobiome.</title>
        <authorList>
            <person name="Mesny F."/>
            <person name="Miyauchi S."/>
            <person name="Thiergart T."/>
            <person name="Pickel B."/>
            <person name="Atanasova L."/>
            <person name="Karlsson M."/>
            <person name="Huettel B."/>
            <person name="Barry K.W."/>
            <person name="Haridas S."/>
            <person name="Chen C."/>
            <person name="Bauer D."/>
            <person name="Andreopoulos W."/>
            <person name="Pangilinan J."/>
            <person name="LaButti K."/>
            <person name="Riley R."/>
            <person name="Lipzen A."/>
            <person name="Clum A."/>
            <person name="Drula E."/>
            <person name="Henrissat B."/>
            <person name="Kohler A."/>
            <person name="Grigoriev I.V."/>
            <person name="Martin F.M."/>
            <person name="Hacquard S."/>
        </authorList>
    </citation>
    <scope>NUCLEOTIDE SEQUENCE</scope>
    <source>
        <strain evidence="6">MPI-SDFR-AT-0117</strain>
    </source>
</reference>
<accession>A0A9P8V326</accession>
<organism evidence="6 7">
    <name type="scientific">Plectosphaerella plurivora</name>
    <dbReference type="NCBI Taxonomy" id="936078"/>
    <lineage>
        <taxon>Eukaryota</taxon>
        <taxon>Fungi</taxon>
        <taxon>Dikarya</taxon>
        <taxon>Ascomycota</taxon>
        <taxon>Pezizomycotina</taxon>
        <taxon>Sordariomycetes</taxon>
        <taxon>Hypocreomycetidae</taxon>
        <taxon>Glomerellales</taxon>
        <taxon>Plectosphaerellaceae</taxon>
        <taxon>Plectosphaerella</taxon>
    </lineage>
</organism>
<dbReference type="InterPro" id="IPR050997">
    <property type="entry name" value="MAPEG"/>
</dbReference>
<dbReference type="InterPro" id="IPR023352">
    <property type="entry name" value="MAPEG-like_dom_sf"/>
</dbReference>
<keyword evidence="7" id="KW-1185">Reference proteome</keyword>
<keyword evidence="3 5" id="KW-1133">Transmembrane helix</keyword>
<feature type="transmembrane region" description="Helical" evidence="5">
    <location>
        <begin position="12"/>
        <end position="31"/>
    </location>
</feature>
<dbReference type="EMBL" id="JAGSXJ010000032">
    <property type="protein sequence ID" value="KAH6669101.1"/>
    <property type="molecule type" value="Genomic_DNA"/>
</dbReference>
<keyword evidence="2 5" id="KW-0812">Transmembrane</keyword>
<evidence type="ECO:0000256" key="3">
    <source>
        <dbReference type="ARBA" id="ARBA00022989"/>
    </source>
</evidence>
<dbReference type="PANTHER" id="PTHR10250">
    <property type="entry name" value="MICROSOMAL GLUTATHIONE S-TRANSFERASE"/>
    <property type="match status" value="1"/>
</dbReference>
<dbReference type="PANTHER" id="PTHR10250:SF26">
    <property type="entry name" value="GLUTATHIONE S-TRANSFERASE 3, MITOCHONDRIAL"/>
    <property type="match status" value="1"/>
</dbReference>
<comment type="subcellular location">
    <subcellularLocation>
        <location evidence="1">Membrane</location>
        <topology evidence="1">Multi-pass membrane protein</topology>
    </subcellularLocation>
</comment>
<protein>
    <submittedName>
        <fullName evidence="6">MAPEG family protein</fullName>
    </submittedName>
</protein>
<dbReference type="GO" id="GO:0004602">
    <property type="term" value="F:glutathione peroxidase activity"/>
    <property type="evidence" value="ECO:0007669"/>
    <property type="project" value="TreeGrafter"/>
</dbReference>